<evidence type="ECO:0000313" key="1">
    <source>
        <dbReference type="EMBL" id="TNN64835.1"/>
    </source>
</evidence>
<protein>
    <submittedName>
        <fullName evidence="1">Uncharacterized protein</fullName>
    </submittedName>
</protein>
<gene>
    <name evidence="1" type="ORF">EYF80_024926</name>
</gene>
<organism evidence="1 2">
    <name type="scientific">Liparis tanakae</name>
    <name type="common">Tanaka's snailfish</name>
    <dbReference type="NCBI Taxonomy" id="230148"/>
    <lineage>
        <taxon>Eukaryota</taxon>
        <taxon>Metazoa</taxon>
        <taxon>Chordata</taxon>
        <taxon>Craniata</taxon>
        <taxon>Vertebrata</taxon>
        <taxon>Euteleostomi</taxon>
        <taxon>Actinopterygii</taxon>
        <taxon>Neopterygii</taxon>
        <taxon>Teleostei</taxon>
        <taxon>Neoteleostei</taxon>
        <taxon>Acanthomorphata</taxon>
        <taxon>Eupercaria</taxon>
        <taxon>Perciformes</taxon>
        <taxon>Cottioidei</taxon>
        <taxon>Cottales</taxon>
        <taxon>Liparidae</taxon>
        <taxon>Liparis</taxon>
    </lineage>
</organism>
<proteinExistence type="predicted"/>
<dbReference type="EMBL" id="SRLO01000245">
    <property type="protein sequence ID" value="TNN64835.1"/>
    <property type="molecule type" value="Genomic_DNA"/>
</dbReference>
<reference evidence="1 2" key="1">
    <citation type="submission" date="2019-03" db="EMBL/GenBank/DDBJ databases">
        <title>First draft genome of Liparis tanakae, snailfish: a comprehensive survey of snailfish specific genes.</title>
        <authorList>
            <person name="Kim W."/>
            <person name="Song I."/>
            <person name="Jeong J.-H."/>
            <person name="Kim D."/>
            <person name="Kim S."/>
            <person name="Ryu S."/>
            <person name="Song J.Y."/>
            <person name="Lee S.K."/>
        </authorList>
    </citation>
    <scope>NUCLEOTIDE SEQUENCE [LARGE SCALE GENOMIC DNA]</scope>
    <source>
        <tissue evidence="1">Muscle</tissue>
    </source>
</reference>
<sequence length="100" mass="11241">MLWDNNMITAEIVKDGTMEIFSGRRETLKILTVTIAFPSQRPLSKGQSDAEILLRFWHFSLSANSTTPAMTDDFGDEERYVKRPLLLLGMNSPPVGPNGR</sequence>
<evidence type="ECO:0000313" key="2">
    <source>
        <dbReference type="Proteomes" id="UP000314294"/>
    </source>
</evidence>
<comment type="caution">
    <text evidence="1">The sequence shown here is derived from an EMBL/GenBank/DDBJ whole genome shotgun (WGS) entry which is preliminary data.</text>
</comment>
<name>A0A4Z2HHU3_9TELE</name>
<dbReference type="AlphaFoldDB" id="A0A4Z2HHU3"/>
<keyword evidence="2" id="KW-1185">Reference proteome</keyword>
<accession>A0A4Z2HHU3</accession>
<dbReference type="Proteomes" id="UP000314294">
    <property type="component" value="Unassembled WGS sequence"/>
</dbReference>